<keyword evidence="2" id="KW-1185">Reference proteome</keyword>
<gene>
    <name evidence="1" type="ORF">AUR04nite_13350</name>
</gene>
<sequence length="107" mass="11918">MALVCIIPCTHWINGWFLRLFSVPVISIDAVEHTGVWGKSSSFEIADPSSRISVGARYRGSSQVLGRLELQLQLEQVESMTLRARNGLLNHEPFKLSVISQECGNPH</sequence>
<organism evidence="1 2">
    <name type="scientific">Glutamicibacter uratoxydans</name>
    <name type="common">Arthrobacter uratoxydans</name>
    <dbReference type="NCBI Taxonomy" id="43667"/>
    <lineage>
        <taxon>Bacteria</taxon>
        <taxon>Bacillati</taxon>
        <taxon>Actinomycetota</taxon>
        <taxon>Actinomycetes</taxon>
        <taxon>Micrococcales</taxon>
        <taxon>Micrococcaceae</taxon>
        <taxon>Glutamicibacter</taxon>
    </lineage>
</organism>
<protein>
    <submittedName>
        <fullName evidence="1">Uncharacterized protein</fullName>
    </submittedName>
</protein>
<dbReference type="AlphaFoldDB" id="A0A4Y4DMI5"/>
<name>A0A4Y4DMI5_GLUUR</name>
<reference evidence="1 2" key="1">
    <citation type="submission" date="2019-06" db="EMBL/GenBank/DDBJ databases">
        <title>Whole genome shotgun sequence of Glutamicibacter uratoxydans NBRC 15515.</title>
        <authorList>
            <person name="Hosoyama A."/>
            <person name="Uohara A."/>
            <person name="Ohji S."/>
            <person name="Ichikawa N."/>
        </authorList>
    </citation>
    <scope>NUCLEOTIDE SEQUENCE [LARGE SCALE GENOMIC DNA]</scope>
    <source>
        <strain evidence="1 2">NBRC 15515</strain>
    </source>
</reference>
<comment type="caution">
    <text evidence="1">The sequence shown here is derived from an EMBL/GenBank/DDBJ whole genome shotgun (WGS) entry which is preliminary data.</text>
</comment>
<evidence type="ECO:0000313" key="2">
    <source>
        <dbReference type="Proteomes" id="UP000316612"/>
    </source>
</evidence>
<dbReference type="EMBL" id="BJNY01000007">
    <property type="protein sequence ID" value="GED05803.1"/>
    <property type="molecule type" value="Genomic_DNA"/>
</dbReference>
<proteinExistence type="predicted"/>
<dbReference type="Proteomes" id="UP000316612">
    <property type="component" value="Unassembled WGS sequence"/>
</dbReference>
<evidence type="ECO:0000313" key="1">
    <source>
        <dbReference type="EMBL" id="GED05803.1"/>
    </source>
</evidence>
<accession>A0A4Y4DMI5</accession>